<evidence type="ECO:0000313" key="2">
    <source>
        <dbReference type="Proteomes" id="UP000198856"/>
    </source>
</evidence>
<dbReference type="RefSeq" id="WP_092699317.1">
    <property type="nucleotide sequence ID" value="NZ_FNFC01000002.1"/>
</dbReference>
<accession>A0A1G8T332</accession>
<gene>
    <name evidence="1" type="ORF">SAMN05216226_102254</name>
</gene>
<dbReference type="Proteomes" id="UP000198856">
    <property type="component" value="Unassembled WGS sequence"/>
</dbReference>
<sequence length="368" mass="39321">MDRMLPTGPATVFGRLSRQHLALVAVAVLALSAGCAGFVSDDSADDSAPLGSVPADADGVTHVEPAVLTDSVTESVVEEALDSDAVSESDADWGTWEDTLTQFENETDIALDDVHSMTTFTGSVDGEELYTGTIFKTDLDWETLQAAGEEDVEFEETSYNGVTVYETDEEMFDDSSWVADFGDGTFAVGTDAAVKDVIDTREGDAPGIDAELQDLYEGTTDGYVRAATTLSDEQAEMANSITSEGGGFGELFAPEVEAVTMSYHTEDDQLNAETDVVFNSSDGAETYAGFLEPFLSPSSLDEDPDPEEQPIEWLLDSTTVDSSEDRVTLAFRAGPENLVTALEAAEDADTEWSELFGDELIDQAIAAD</sequence>
<reference evidence="1 2" key="1">
    <citation type="submission" date="2016-10" db="EMBL/GenBank/DDBJ databases">
        <authorList>
            <person name="de Groot N.N."/>
        </authorList>
    </citation>
    <scope>NUCLEOTIDE SEQUENCE [LARGE SCALE GENOMIC DNA]</scope>
    <source>
        <strain evidence="1 2">IBRC-M10015</strain>
    </source>
</reference>
<dbReference type="STRING" id="890420.SAMN05216226_102254"/>
<protein>
    <submittedName>
        <fullName evidence="1">Uncharacterized protein</fullName>
    </submittedName>
</protein>
<dbReference type="AlphaFoldDB" id="A0A1G8T332"/>
<name>A0A1G8T332_9EURY</name>
<dbReference type="EMBL" id="FNFC01000002">
    <property type="protein sequence ID" value="SDJ35070.1"/>
    <property type="molecule type" value="Genomic_DNA"/>
</dbReference>
<dbReference type="PROSITE" id="PS51257">
    <property type="entry name" value="PROKAR_LIPOPROTEIN"/>
    <property type="match status" value="1"/>
</dbReference>
<keyword evidence="2" id="KW-1185">Reference proteome</keyword>
<organism evidence="1 2">
    <name type="scientific">Halovenus aranensis</name>
    <dbReference type="NCBI Taxonomy" id="890420"/>
    <lineage>
        <taxon>Archaea</taxon>
        <taxon>Methanobacteriati</taxon>
        <taxon>Methanobacteriota</taxon>
        <taxon>Stenosarchaea group</taxon>
        <taxon>Halobacteria</taxon>
        <taxon>Halobacteriales</taxon>
        <taxon>Haloarculaceae</taxon>
        <taxon>Halovenus</taxon>
    </lineage>
</organism>
<evidence type="ECO:0000313" key="1">
    <source>
        <dbReference type="EMBL" id="SDJ35070.1"/>
    </source>
</evidence>
<proteinExistence type="predicted"/>
<dbReference type="OrthoDB" id="240835at2157"/>